<evidence type="ECO:0000313" key="1">
    <source>
        <dbReference type="EMBL" id="GES92202.1"/>
    </source>
</evidence>
<dbReference type="AlphaFoldDB" id="A0A8H3LP20"/>
<reference evidence="1" key="1">
    <citation type="submission" date="2019-10" db="EMBL/GenBank/DDBJ databases">
        <title>Conservation and host-specific expression of non-tandemly repeated heterogenous ribosome RNA gene in arbuscular mycorrhizal fungi.</title>
        <authorList>
            <person name="Maeda T."/>
            <person name="Kobayashi Y."/>
            <person name="Nakagawa T."/>
            <person name="Ezawa T."/>
            <person name="Yamaguchi K."/>
            <person name="Bino T."/>
            <person name="Nishimoto Y."/>
            <person name="Shigenobu S."/>
            <person name="Kawaguchi M."/>
        </authorList>
    </citation>
    <scope>NUCLEOTIDE SEQUENCE</scope>
    <source>
        <strain evidence="1">HR1</strain>
    </source>
</reference>
<proteinExistence type="predicted"/>
<protein>
    <submittedName>
        <fullName evidence="1">Uncharacterized protein</fullName>
    </submittedName>
</protein>
<organism evidence="1 2">
    <name type="scientific">Rhizophagus clarus</name>
    <dbReference type="NCBI Taxonomy" id="94130"/>
    <lineage>
        <taxon>Eukaryota</taxon>
        <taxon>Fungi</taxon>
        <taxon>Fungi incertae sedis</taxon>
        <taxon>Mucoromycota</taxon>
        <taxon>Glomeromycotina</taxon>
        <taxon>Glomeromycetes</taxon>
        <taxon>Glomerales</taxon>
        <taxon>Glomeraceae</taxon>
        <taxon>Rhizophagus</taxon>
    </lineage>
</organism>
<evidence type="ECO:0000313" key="2">
    <source>
        <dbReference type="Proteomes" id="UP000615446"/>
    </source>
</evidence>
<sequence>MNLDAWDKFQLIFLAFQNFESFSFVHPDRPEILEMIKTKVLTTGRLNFVVIITKLIDNLFDNFTFYFNNILLTI</sequence>
<accession>A0A8H3LP20</accession>
<dbReference type="Proteomes" id="UP000615446">
    <property type="component" value="Unassembled WGS sequence"/>
</dbReference>
<dbReference type="EMBL" id="BLAL01000213">
    <property type="protein sequence ID" value="GES92202.1"/>
    <property type="molecule type" value="Genomic_DNA"/>
</dbReference>
<name>A0A8H3LP20_9GLOM</name>
<comment type="caution">
    <text evidence="1">The sequence shown here is derived from an EMBL/GenBank/DDBJ whole genome shotgun (WGS) entry which is preliminary data.</text>
</comment>
<gene>
    <name evidence="1" type="ORF">RCL2_001898900</name>
</gene>